<organism evidence="2 3">
    <name type="scientific">Diversispora epigaea</name>
    <dbReference type="NCBI Taxonomy" id="1348612"/>
    <lineage>
        <taxon>Eukaryota</taxon>
        <taxon>Fungi</taxon>
        <taxon>Fungi incertae sedis</taxon>
        <taxon>Mucoromycota</taxon>
        <taxon>Glomeromycotina</taxon>
        <taxon>Glomeromycetes</taxon>
        <taxon>Diversisporales</taxon>
        <taxon>Diversisporaceae</taxon>
        <taxon>Diversispora</taxon>
    </lineage>
</organism>
<keyword evidence="1" id="KW-0472">Membrane</keyword>
<comment type="caution">
    <text evidence="2">The sequence shown here is derived from an EMBL/GenBank/DDBJ whole genome shotgun (WGS) entry which is preliminary data.</text>
</comment>
<keyword evidence="1" id="KW-0812">Transmembrane</keyword>
<dbReference type="Proteomes" id="UP000266861">
    <property type="component" value="Unassembled WGS sequence"/>
</dbReference>
<proteinExistence type="predicted"/>
<feature type="transmembrane region" description="Helical" evidence="1">
    <location>
        <begin position="65"/>
        <end position="82"/>
    </location>
</feature>
<sequence>MTNVELVVASLTFYLLYMREKPFLRISHWAEILVITVSQLTIPRFLLVIFGFLVSGITKRVFSGYYHFSINYASVFASYLRISSFRDNKTS</sequence>
<name>A0A397J2L5_9GLOM</name>
<dbReference type="AlphaFoldDB" id="A0A397J2L5"/>
<evidence type="ECO:0000313" key="3">
    <source>
        <dbReference type="Proteomes" id="UP000266861"/>
    </source>
</evidence>
<feature type="transmembrane region" description="Helical" evidence="1">
    <location>
        <begin position="29"/>
        <end position="53"/>
    </location>
</feature>
<dbReference type="EMBL" id="PQFF01000115">
    <property type="protein sequence ID" value="RHZ81172.1"/>
    <property type="molecule type" value="Genomic_DNA"/>
</dbReference>
<evidence type="ECO:0000256" key="1">
    <source>
        <dbReference type="SAM" id="Phobius"/>
    </source>
</evidence>
<keyword evidence="1" id="KW-1133">Transmembrane helix</keyword>
<protein>
    <submittedName>
        <fullName evidence="2">Uncharacterized protein</fullName>
    </submittedName>
</protein>
<keyword evidence="3" id="KW-1185">Reference proteome</keyword>
<gene>
    <name evidence="2" type="ORF">Glove_123g193</name>
</gene>
<accession>A0A397J2L5</accession>
<evidence type="ECO:0000313" key="2">
    <source>
        <dbReference type="EMBL" id="RHZ81172.1"/>
    </source>
</evidence>
<reference evidence="2 3" key="1">
    <citation type="submission" date="2018-08" db="EMBL/GenBank/DDBJ databases">
        <title>Genome and evolution of the arbuscular mycorrhizal fungus Diversispora epigaea (formerly Glomus versiforme) and its bacterial endosymbionts.</title>
        <authorList>
            <person name="Sun X."/>
            <person name="Fei Z."/>
            <person name="Harrison M."/>
        </authorList>
    </citation>
    <scope>NUCLEOTIDE SEQUENCE [LARGE SCALE GENOMIC DNA]</scope>
    <source>
        <strain evidence="2 3">IT104</strain>
    </source>
</reference>